<feature type="transmembrane region" description="Helical" evidence="1">
    <location>
        <begin position="6"/>
        <end position="24"/>
    </location>
</feature>
<keyword evidence="3" id="KW-1185">Reference proteome</keyword>
<dbReference type="AlphaFoldDB" id="A0A4Y7QGD0"/>
<dbReference type="Proteomes" id="UP000294933">
    <property type="component" value="Unassembled WGS sequence"/>
</dbReference>
<keyword evidence="1" id="KW-1133">Transmembrane helix</keyword>
<keyword evidence="1" id="KW-0812">Transmembrane</keyword>
<keyword evidence="1" id="KW-0472">Membrane</keyword>
<proteinExistence type="predicted"/>
<sequence length="133" mass="15411">MICCKIGTKPFLLFMNGSVVLLLVRRSICRKKVMRPIWLSSAALRTTCDDARTQYSANNLCAPGKNSFPKGHHTHSRLTPTIQKYAGDFCQTNNVERYHRRRFARLPFAHPWLFCFGHFFLESTFILCWGRAL</sequence>
<evidence type="ECO:0000256" key="1">
    <source>
        <dbReference type="SAM" id="Phobius"/>
    </source>
</evidence>
<evidence type="ECO:0000313" key="2">
    <source>
        <dbReference type="EMBL" id="TDL26714.1"/>
    </source>
</evidence>
<accession>A0A4Y7QGD0</accession>
<reference evidence="2 3" key="1">
    <citation type="submission" date="2018-06" db="EMBL/GenBank/DDBJ databases">
        <title>A transcriptomic atlas of mushroom development highlights an independent origin of complex multicellularity.</title>
        <authorList>
            <consortium name="DOE Joint Genome Institute"/>
            <person name="Krizsan K."/>
            <person name="Almasi E."/>
            <person name="Merenyi Z."/>
            <person name="Sahu N."/>
            <person name="Viragh M."/>
            <person name="Koszo T."/>
            <person name="Mondo S."/>
            <person name="Kiss B."/>
            <person name="Balint B."/>
            <person name="Kues U."/>
            <person name="Barry K."/>
            <person name="Hegedus J.C."/>
            <person name="Henrissat B."/>
            <person name="Johnson J."/>
            <person name="Lipzen A."/>
            <person name="Ohm R."/>
            <person name="Nagy I."/>
            <person name="Pangilinan J."/>
            <person name="Yan J."/>
            <person name="Xiong Y."/>
            <person name="Grigoriev I.V."/>
            <person name="Hibbett D.S."/>
            <person name="Nagy L.G."/>
        </authorList>
    </citation>
    <scope>NUCLEOTIDE SEQUENCE [LARGE SCALE GENOMIC DNA]</scope>
    <source>
        <strain evidence="2 3">SZMC22713</strain>
    </source>
</reference>
<dbReference type="VEuPathDB" id="FungiDB:BD410DRAFT_531911"/>
<gene>
    <name evidence="2" type="ORF">BD410DRAFT_531911</name>
</gene>
<protein>
    <submittedName>
        <fullName evidence="2">Uncharacterized protein</fullName>
    </submittedName>
</protein>
<dbReference type="EMBL" id="ML170161">
    <property type="protein sequence ID" value="TDL26714.1"/>
    <property type="molecule type" value="Genomic_DNA"/>
</dbReference>
<evidence type="ECO:0000313" key="3">
    <source>
        <dbReference type="Proteomes" id="UP000294933"/>
    </source>
</evidence>
<organism evidence="2 3">
    <name type="scientific">Rickenella mellea</name>
    <dbReference type="NCBI Taxonomy" id="50990"/>
    <lineage>
        <taxon>Eukaryota</taxon>
        <taxon>Fungi</taxon>
        <taxon>Dikarya</taxon>
        <taxon>Basidiomycota</taxon>
        <taxon>Agaricomycotina</taxon>
        <taxon>Agaricomycetes</taxon>
        <taxon>Hymenochaetales</taxon>
        <taxon>Rickenellaceae</taxon>
        <taxon>Rickenella</taxon>
    </lineage>
</organism>
<feature type="transmembrane region" description="Helical" evidence="1">
    <location>
        <begin position="111"/>
        <end position="132"/>
    </location>
</feature>
<name>A0A4Y7QGD0_9AGAM</name>